<feature type="compositionally biased region" description="Basic residues" evidence="1">
    <location>
        <begin position="163"/>
        <end position="173"/>
    </location>
</feature>
<dbReference type="CDD" id="cd06257">
    <property type="entry name" value="DnaJ"/>
    <property type="match status" value="1"/>
</dbReference>
<evidence type="ECO:0000256" key="1">
    <source>
        <dbReference type="SAM" id="MobiDB-lite"/>
    </source>
</evidence>
<dbReference type="PROSITE" id="PS50076">
    <property type="entry name" value="DNAJ_2"/>
    <property type="match status" value="1"/>
</dbReference>
<feature type="compositionally biased region" description="Basic residues" evidence="1">
    <location>
        <begin position="73"/>
        <end position="87"/>
    </location>
</feature>
<dbReference type="AlphaFoldDB" id="A0A0F9WRG4"/>
<proteinExistence type="predicted"/>
<accession>A0A0F9WRG4</accession>
<feature type="domain" description="J" evidence="2">
    <location>
        <begin position="1"/>
        <end position="62"/>
    </location>
</feature>
<name>A0A0F9WRG4_9ZZZZ</name>
<dbReference type="Pfam" id="PF00226">
    <property type="entry name" value="DnaJ"/>
    <property type="match status" value="1"/>
</dbReference>
<sequence>MLEIERGSTRKRIKNAYRKLSRETHPDLNPDLPDMEFQLVNWAYRAITNPTKAGKCPYREPVIRSKPPTGTSYHHREKKRKEARRKPPPPNWGTNDPTLKYYKSGPDGYYDEQRDHLFAKATPPSPRRRKARRSQTRASGPHRATASVEDILNDTPQSEWQKKWAKKMKERGN</sequence>
<dbReference type="InterPro" id="IPR001623">
    <property type="entry name" value="DnaJ_domain"/>
</dbReference>
<evidence type="ECO:0000259" key="2">
    <source>
        <dbReference type="PROSITE" id="PS50076"/>
    </source>
</evidence>
<feature type="compositionally biased region" description="Basic residues" evidence="1">
    <location>
        <begin position="126"/>
        <end position="135"/>
    </location>
</feature>
<feature type="region of interest" description="Disordered" evidence="1">
    <location>
        <begin position="51"/>
        <end position="173"/>
    </location>
</feature>
<organism evidence="3">
    <name type="scientific">marine sediment metagenome</name>
    <dbReference type="NCBI Taxonomy" id="412755"/>
    <lineage>
        <taxon>unclassified sequences</taxon>
        <taxon>metagenomes</taxon>
        <taxon>ecological metagenomes</taxon>
    </lineage>
</organism>
<evidence type="ECO:0000313" key="3">
    <source>
        <dbReference type="EMBL" id="KKN88811.1"/>
    </source>
</evidence>
<protein>
    <recommendedName>
        <fullName evidence="2">J domain-containing protein</fullName>
    </recommendedName>
</protein>
<dbReference type="EMBL" id="LAZR01000125">
    <property type="protein sequence ID" value="KKN88811.1"/>
    <property type="molecule type" value="Genomic_DNA"/>
</dbReference>
<dbReference type="SMART" id="SM00271">
    <property type="entry name" value="DnaJ"/>
    <property type="match status" value="1"/>
</dbReference>
<gene>
    <name evidence="3" type="ORF">LCGC14_0244180</name>
</gene>
<dbReference type="InterPro" id="IPR036869">
    <property type="entry name" value="J_dom_sf"/>
</dbReference>
<dbReference type="Gene3D" id="1.10.287.110">
    <property type="entry name" value="DnaJ domain"/>
    <property type="match status" value="1"/>
</dbReference>
<comment type="caution">
    <text evidence="3">The sequence shown here is derived from an EMBL/GenBank/DDBJ whole genome shotgun (WGS) entry which is preliminary data.</text>
</comment>
<reference evidence="3" key="1">
    <citation type="journal article" date="2015" name="Nature">
        <title>Complex archaea that bridge the gap between prokaryotes and eukaryotes.</title>
        <authorList>
            <person name="Spang A."/>
            <person name="Saw J.H."/>
            <person name="Jorgensen S.L."/>
            <person name="Zaremba-Niedzwiedzka K."/>
            <person name="Martijn J."/>
            <person name="Lind A.E."/>
            <person name="van Eijk R."/>
            <person name="Schleper C."/>
            <person name="Guy L."/>
            <person name="Ettema T.J."/>
        </authorList>
    </citation>
    <scope>NUCLEOTIDE SEQUENCE</scope>
</reference>
<dbReference type="SUPFAM" id="SSF46565">
    <property type="entry name" value="Chaperone J-domain"/>
    <property type="match status" value="1"/>
</dbReference>